<dbReference type="Proteomes" id="UP000299102">
    <property type="component" value="Unassembled WGS sequence"/>
</dbReference>
<evidence type="ECO:0000313" key="2">
    <source>
        <dbReference type="EMBL" id="GBP65332.1"/>
    </source>
</evidence>
<keyword evidence="3" id="KW-1185">Reference proteome</keyword>
<protein>
    <recommendedName>
        <fullName evidence="4">Reverse transcriptase domain-containing protein</fullName>
    </recommendedName>
</protein>
<organism evidence="2 3">
    <name type="scientific">Eumeta variegata</name>
    <name type="common">Bagworm moth</name>
    <name type="synonym">Eumeta japonica</name>
    <dbReference type="NCBI Taxonomy" id="151549"/>
    <lineage>
        <taxon>Eukaryota</taxon>
        <taxon>Metazoa</taxon>
        <taxon>Ecdysozoa</taxon>
        <taxon>Arthropoda</taxon>
        <taxon>Hexapoda</taxon>
        <taxon>Insecta</taxon>
        <taxon>Pterygota</taxon>
        <taxon>Neoptera</taxon>
        <taxon>Endopterygota</taxon>
        <taxon>Lepidoptera</taxon>
        <taxon>Glossata</taxon>
        <taxon>Ditrysia</taxon>
        <taxon>Tineoidea</taxon>
        <taxon>Psychidae</taxon>
        <taxon>Oiketicinae</taxon>
        <taxon>Eumeta</taxon>
    </lineage>
</organism>
<evidence type="ECO:0008006" key="4">
    <source>
        <dbReference type="Google" id="ProtNLM"/>
    </source>
</evidence>
<accession>A0A4C1XQS7</accession>
<proteinExistence type="predicted"/>
<dbReference type="AlphaFoldDB" id="A0A4C1XQS7"/>
<sequence length="347" mass="39676">MAGCRGLGSVKVEPLDYEDDADKEKSIRVKTENECYCSLTINVKEVPIEYEISIKDELDVGPTVLQPTYSSGSPVDTIEEKQSPVSSSAMLYWKRRAMTSAERTRKYRKRKREAAGSNIAKSASTISESEENPHRDLQPYILQLTDIKFRTKPKTSAERMREYRKRKREATSLNFINIASTNDCVLDLKENQGLPHDDHKPYIMVELRTEPKSSTERGREYRKRKKKGAAVYETERSCTKNMWSEVTANDAAVRKDERFLHVPDGTRKDSLLTSLSTGLTSSSELIIEYECGLRTDELFVKCLLYANDRVIFAPTACALQEVLTKMNDYVKKRNRKVKINKTKAIAF</sequence>
<dbReference type="EMBL" id="BGZK01000926">
    <property type="protein sequence ID" value="GBP65332.1"/>
    <property type="molecule type" value="Genomic_DNA"/>
</dbReference>
<reference evidence="2 3" key="1">
    <citation type="journal article" date="2019" name="Commun. Biol.">
        <title>The bagworm genome reveals a unique fibroin gene that provides high tensile strength.</title>
        <authorList>
            <person name="Kono N."/>
            <person name="Nakamura H."/>
            <person name="Ohtoshi R."/>
            <person name="Tomita M."/>
            <person name="Numata K."/>
            <person name="Arakawa K."/>
        </authorList>
    </citation>
    <scope>NUCLEOTIDE SEQUENCE [LARGE SCALE GENOMIC DNA]</scope>
</reference>
<name>A0A4C1XQS7_EUMVA</name>
<comment type="caution">
    <text evidence="2">The sequence shown here is derived from an EMBL/GenBank/DDBJ whole genome shotgun (WGS) entry which is preliminary data.</text>
</comment>
<dbReference type="OrthoDB" id="10014409at2759"/>
<evidence type="ECO:0000256" key="1">
    <source>
        <dbReference type="SAM" id="MobiDB-lite"/>
    </source>
</evidence>
<evidence type="ECO:0000313" key="3">
    <source>
        <dbReference type="Proteomes" id="UP000299102"/>
    </source>
</evidence>
<feature type="region of interest" description="Disordered" evidence="1">
    <location>
        <begin position="103"/>
        <end position="133"/>
    </location>
</feature>
<gene>
    <name evidence="2" type="ORF">EVAR_52106_1</name>
</gene>